<proteinExistence type="predicted"/>
<organism evidence="2 3">
    <name type="scientific">Rhizopogon vesiculosus</name>
    <dbReference type="NCBI Taxonomy" id="180088"/>
    <lineage>
        <taxon>Eukaryota</taxon>
        <taxon>Fungi</taxon>
        <taxon>Dikarya</taxon>
        <taxon>Basidiomycota</taxon>
        <taxon>Agaricomycotina</taxon>
        <taxon>Agaricomycetes</taxon>
        <taxon>Agaricomycetidae</taxon>
        <taxon>Boletales</taxon>
        <taxon>Suillineae</taxon>
        <taxon>Rhizopogonaceae</taxon>
        <taxon>Rhizopogon</taxon>
    </lineage>
</organism>
<keyword evidence="1" id="KW-0812">Transmembrane</keyword>
<dbReference type="Proteomes" id="UP000183567">
    <property type="component" value="Unassembled WGS sequence"/>
</dbReference>
<name>A0A1J8PXG5_9AGAM</name>
<dbReference type="OrthoDB" id="2640035at2759"/>
<protein>
    <submittedName>
        <fullName evidence="2">Uncharacterized protein</fullName>
    </submittedName>
</protein>
<evidence type="ECO:0000313" key="2">
    <source>
        <dbReference type="EMBL" id="OJA13151.1"/>
    </source>
</evidence>
<sequence>MLNRSPSYSGITASPCEERPIAGFEVPDHVIWKPAFQLLCIIAVSRTDLNHWKNTENVNWKEHTKVVINRFHHSDLTAGLVLTTTAVLLSSSPPLSLLMNYENPASYILALVAFGAALLSVITGAAVLVIYETTITHKDMRTLKSVWQ</sequence>
<feature type="transmembrane region" description="Helical" evidence="1">
    <location>
        <begin position="107"/>
        <end position="131"/>
    </location>
</feature>
<dbReference type="EMBL" id="LVVM01004349">
    <property type="protein sequence ID" value="OJA13151.1"/>
    <property type="molecule type" value="Genomic_DNA"/>
</dbReference>
<gene>
    <name evidence="2" type="ORF">AZE42_11171</name>
</gene>
<dbReference type="AlphaFoldDB" id="A0A1J8PXG5"/>
<reference evidence="2 3" key="1">
    <citation type="submission" date="2016-03" db="EMBL/GenBank/DDBJ databases">
        <title>Comparative genomics of the ectomycorrhizal sister species Rhizopogon vinicolor and Rhizopogon vesiculosus (Basidiomycota: Boletales) reveals a divergence of the mating type B locus.</title>
        <authorList>
            <person name="Mujic A.B."/>
            <person name="Kuo A."/>
            <person name="Tritt A."/>
            <person name="Lipzen A."/>
            <person name="Chen C."/>
            <person name="Johnson J."/>
            <person name="Sharma A."/>
            <person name="Barry K."/>
            <person name="Grigoriev I.V."/>
            <person name="Spatafora J.W."/>
        </authorList>
    </citation>
    <scope>NUCLEOTIDE SEQUENCE [LARGE SCALE GENOMIC DNA]</scope>
    <source>
        <strain evidence="2 3">AM-OR11-056</strain>
    </source>
</reference>
<keyword evidence="1" id="KW-1133">Transmembrane helix</keyword>
<evidence type="ECO:0000256" key="1">
    <source>
        <dbReference type="SAM" id="Phobius"/>
    </source>
</evidence>
<comment type="caution">
    <text evidence="2">The sequence shown here is derived from an EMBL/GenBank/DDBJ whole genome shotgun (WGS) entry which is preliminary data.</text>
</comment>
<feature type="transmembrane region" description="Helical" evidence="1">
    <location>
        <begin position="76"/>
        <end position="95"/>
    </location>
</feature>
<keyword evidence="3" id="KW-1185">Reference proteome</keyword>
<evidence type="ECO:0000313" key="3">
    <source>
        <dbReference type="Proteomes" id="UP000183567"/>
    </source>
</evidence>
<keyword evidence="1" id="KW-0472">Membrane</keyword>
<accession>A0A1J8PXG5</accession>